<dbReference type="InterPro" id="IPR016634">
    <property type="entry name" value="CapW-like"/>
</dbReference>
<dbReference type="PATRIC" id="fig|106592.7.peg.5887"/>
<evidence type="ECO:0000313" key="4">
    <source>
        <dbReference type="EMBL" id="KOF13192.1"/>
    </source>
</evidence>
<proteinExistence type="predicted"/>
<dbReference type="PANTHER" id="PTHR34580:SF3">
    <property type="entry name" value="PROTEIN PAFB"/>
    <property type="match status" value="1"/>
</dbReference>
<organism evidence="4 5">
    <name type="scientific">Ensifer adhaerens</name>
    <name type="common">Sinorhizobium morelense</name>
    <dbReference type="NCBI Taxonomy" id="106592"/>
    <lineage>
        <taxon>Bacteria</taxon>
        <taxon>Pseudomonadati</taxon>
        <taxon>Pseudomonadota</taxon>
        <taxon>Alphaproteobacteria</taxon>
        <taxon>Hyphomicrobiales</taxon>
        <taxon>Rhizobiaceae</taxon>
        <taxon>Sinorhizobium/Ensifer group</taxon>
        <taxon>Ensifer</taxon>
    </lineage>
</organism>
<dbReference type="RefSeq" id="WP_053252874.1">
    <property type="nucleotide sequence ID" value="NZ_LGAP01000041.1"/>
</dbReference>
<dbReference type="InterPro" id="IPR059019">
    <property type="entry name" value="WHD_CapW"/>
</dbReference>
<feature type="domain" description="DNA-binding transcriptional repressor CapW C-terminal dimerisation" evidence="2">
    <location>
        <begin position="214"/>
        <end position="283"/>
    </location>
</feature>
<dbReference type="Pfam" id="PF26107">
    <property type="entry name" value="BrxR_CTD"/>
    <property type="match status" value="1"/>
</dbReference>
<evidence type="ECO:0000259" key="2">
    <source>
        <dbReference type="Pfam" id="PF26107"/>
    </source>
</evidence>
<reference evidence="5" key="1">
    <citation type="submission" date="2015-07" db="EMBL/GenBank/DDBJ databases">
        <title>Whole genome sequence of an Ensifer adhaerens strain isolated from a cave pool in the Wind Cave National Park.</title>
        <authorList>
            <person name="Eng W.W.H."/>
            <person name="Gan H.M."/>
            <person name="Barton H.A."/>
            <person name="Savka M.A."/>
        </authorList>
    </citation>
    <scope>NUCLEOTIDE SEQUENCE [LARGE SCALE GENOMIC DNA]</scope>
    <source>
        <strain evidence="5">SD006</strain>
    </source>
</reference>
<name>A0A0L8BEX0_ENSAD</name>
<accession>A0A0L8BEX0</accession>
<sequence>MSEDGDRELRWGVVKRLEFIDFRLFWDGFFNRKDLVDFFRISAQQASSDISHYQERAAKNLEYDKTRKTYVRTAEYEPVFIGQFSDRFLLQLMAMERGWMSKDDTWFDETPPVEVVGSLRRRATRPDHLLRVLDAIKQNAEIEIEYESLTGTAGGARIIAPHSFLYAGGSWYVRAWSKDHNDFRDYSLNRIKRTGLPLSCTVDPKLDLEWHHTIDLILIPNPALDQAKQDAVAAEYEMTEGQLVLTSRLSAAFYLINEHNLDVPVGALKPEKQQLILQNVDDVLQARDVARKMSVEALRKVNPSK</sequence>
<evidence type="ECO:0000259" key="3">
    <source>
        <dbReference type="Pfam" id="PF26109"/>
    </source>
</evidence>
<dbReference type="InterPro" id="IPR059020">
    <property type="entry name" value="CapW_CTD"/>
</dbReference>
<dbReference type="InterPro" id="IPR026881">
    <property type="entry name" value="WYL_dom"/>
</dbReference>
<dbReference type="InterPro" id="IPR051534">
    <property type="entry name" value="CBASS_pafABC_assoc_protein"/>
</dbReference>
<dbReference type="Pfam" id="PF26109">
    <property type="entry name" value="WHD_BrxR"/>
    <property type="match status" value="1"/>
</dbReference>
<feature type="domain" description="WYL" evidence="1">
    <location>
        <begin position="128"/>
        <end position="193"/>
    </location>
</feature>
<comment type="caution">
    <text evidence="4">The sequence shown here is derived from an EMBL/GenBank/DDBJ whole genome shotgun (WGS) entry which is preliminary data.</text>
</comment>
<protein>
    <submittedName>
        <fullName evidence="4">Transcriptional regulator</fullName>
    </submittedName>
</protein>
<feature type="domain" description="DNA-binding transcriptional repressor CapW winged helix-turn-helix" evidence="3">
    <location>
        <begin position="14"/>
        <end position="92"/>
    </location>
</feature>
<dbReference type="AlphaFoldDB" id="A0A0L8BEX0"/>
<dbReference type="Proteomes" id="UP000037425">
    <property type="component" value="Unassembled WGS sequence"/>
</dbReference>
<dbReference type="Pfam" id="PF13280">
    <property type="entry name" value="WYL"/>
    <property type="match status" value="1"/>
</dbReference>
<evidence type="ECO:0000313" key="5">
    <source>
        <dbReference type="Proteomes" id="UP000037425"/>
    </source>
</evidence>
<evidence type="ECO:0000259" key="1">
    <source>
        <dbReference type="Pfam" id="PF13280"/>
    </source>
</evidence>
<dbReference type="PANTHER" id="PTHR34580">
    <property type="match status" value="1"/>
</dbReference>
<dbReference type="PIRSF" id="PIRSF015558">
    <property type="entry name" value="Txn_reg_DeoR_prd"/>
    <property type="match status" value="1"/>
</dbReference>
<dbReference type="OrthoDB" id="6400324at2"/>
<gene>
    <name evidence="4" type="ORF">AC244_32125</name>
</gene>
<dbReference type="PROSITE" id="PS52050">
    <property type="entry name" value="WYL"/>
    <property type="match status" value="1"/>
</dbReference>
<dbReference type="EMBL" id="LGAP01000041">
    <property type="protein sequence ID" value="KOF13192.1"/>
    <property type="molecule type" value="Genomic_DNA"/>
</dbReference>